<comment type="caution">
    <text evidence="1">The sequence shown here is derived from an EMBL/GenBank/DDBJ whole genome shotgun (WGS) entry which is preliminary data.</text>
</comment>
<name>A0ACB7ZXI6_9AGAM</name>
<organism evidence="1 2">
    <name type="scientific">Hygrophoropsis aurantiaca</name>
    <dbReference type="NCBI Taxonomy" id="72124"/>
    <lineage>
        <taxon>Eukaryota</taxon>
        <taxon>Fungi</taxon>
        <taxon>Dikarya</taxon>
        <taxon>Basidiomycota</taxon>
        <taxon>Agaricomycotina</taxon>
        <taxon>Agaricomycetes</taxon>
        <taxon>Agaricomycetidae</taxon>
        <taxon>Boletales</taxon>
        <taxon>Coniophorineae</taxon>
        <taxon>Hygrophoropsidaceae</taxon>
        <taxon>Hygrophoropsis</taxon>
    </lineage>
</organism>
<dbReference type="Proteomes" id="UP000790377">
    <property type="component" value="Unassembled WGS sequence"/>
</dbReference>
<dbReference type="EMBL" id="MU268146">
    <property type="protein sequence ID" value="KAH7905671.1"/>
    <property type="molecule type" value="Genomic_DNA"/>
</dbReference>
<accession>A0ACB7ZXI6</accession>
<keyword evidence="2" id="KW-1185">Reference proteome</keyword>
<sequence>MIRKPGCLQSGYLKRVPVSCRRRWSFMSSLYRCQRTCSQIVSQLFHAQEDMIRYISRCGTDGARQRRSSQNVSPFEVACPLWSSETLLKYPYIDNWRILAVALPETKSSSAELIFAQFFVVRGDDFGKLCIGKSRKKPLSKDMRRLCVFSTSKRNDRDVPFAISAGSSLTVIVSQIDAIELELIVSCILWHAWRDRACLRRAHLCIYV</sequence>
<gene>
    <name evidence="1" type="ORF">BJ138DRAFT_1164338</name>
</gene>
<proteinExistence type="predicted"/>
<evidence type="ECO:0000313" key="2">
    <source>
        <dbReference type="Proteomes" id="UP000790377"/>
    </source>
</evidence>
<evidence type="ECO:0000313" key="1">
    <source>
        <dbReference type="EMBL" id="KAH7905671.1"/>
    </source>
</evidence>
<reference evidence="1" key="1">
    <citation type="journal article" date="2021" name="New Phytol.">
        <title>Evolutionary innovations through gain and loss of genes in the ectomycorrhizal Boletales.</title>
        <authorList>
            <person name="Wu G."/>
            <person name="Miyauchi S."/>
            <person name="Morin E."/>
            <person name="Kuo A."/>
            <person name="Drula E."/>
            <person name="Varga T."/>
            <person name="Kohler A."/>
            <person name="Feng B."/>
            <person name="Cao Y."/>
            <person name="Lipzen A."/>
            <person name="Daum C."/>
            <person name="Hundley H."/>
            <person name="Pangilinan J."/>
            <person name="Johnson J."/>
            <person name="Barry K."/>
            <person name="LaButti K."/>
            <person name="Ng V."/>
            <person name="Ahrendt S."/>
            <person name="Min B."/>
            <person name="Choi I.G."/>
            <person name="Park H."/>
            <person name="Plett J.M."/>
            <person name="Magnuson J."/>
            <person name="Spatafora J.W."/>
            <person name="Nagy L.G."/>
            <person name="Henrissat B."/>
            <person name="Grigoriev I.V."/>
            <person name="Yang Z.L."/>
            <person name="Xu J."/>
            <person name="Martin F.M."/>
        </authorList>
    </citation>
    <scope>NUCLEOTIDE SEQUENCE</scope>
    <source>
        <strain evidence="1">ATCC 28755</strain>
    </source>
</reference>
<protein>
    <submittedName>
        <fullName evidence="1">Uncharacterized protein</fullName>
    </submittedName>
</protein>